<evidence type="ECO:0000256" key="1">
    <source>
        <dbReference type="ARBA" id="ARBA00004123"/>
    </source>
</evidence>
<name>A0A9W3BE70_BIOGL</name>
<dbReference type="GeneID" id="106079950"/>
<keyword evidence="7" id="KW-0539">Nucleus</keyword>
<keyword evidence="5 11" id="KW-0802">TPR repeat</keyword>
<feature type="repeat" description="TPR" evidence="11">
    <location>
        <begin position="341"/>
        <end position="374"/>
    </location>
</feature>
<dbReference type="GO" id="GO:0120293">
    <property type="term" value="C:dynein axonemal particle"/>
    <property type="evidence" value="ECO:0007669"/>
    <property type="project" value="UniProtKB-SubCell"/>
</dbReference>
<evidence type="ECO:0000259" key="14">
    <source>
        <dbReference type="PROSITE" id="PS51203"/>
    </source>
</evidence>
<dbReference type="SMART" id="SM00028">
    <property type="entry name" value="TPR"/>
    <property type="match status" value="3"/>
</dbReference>
<dbReference type="GO" id="GO:0003341">
    <property type="term" value="P:cilium movement"/>
    <property type="evidence" value="ECO:0007669"/>
    <property type="project" value="InterPro"/>
</dbReference>
<dbReference type="SUPFAM" id="SSF48452">
    <property type="entry name" value="TPR-like"/>
    <property type="match status" value="1"/>
</dbReference>
<accession>A0A9W3BE70</accession>
<gene>
    <name evidence="16" type="primary">LOC106079950</name>
</gene>
<keyword evidence="8" id="KW-0966">Cell projection</keyword>
<dbReference type="InterPro" id="IPR008978">
    <property type="entry name" value="HSP20-like_chaperone"/>
</dbReference>
<dbReference type="GO" id="GO:0007399">
    <property type="term" value="P:nervous system development"/>
    <property type="evidence" value="ECO:0007669"/>
    <property type="project" value="UniProtKB-KW"/>
</dbReference>
<dbReference type="GO" id="GO:0043005">
    <property type="term" value="C:neuron projection"/>
    <property type="evidence" value="ECO:0007669"/>
    <property type="project" value="UniProtKB-SubCell"/>
</dbReference>
<dbReference type="PANTHER" id="PTHR46492:SF1">
    <property type="entry name" value="DYNEIN AXONEMAL ASSEMBLY FACTOR 4"/>
    <property type="match status" value="1"/>
</dbReference>
<dbReference type="Pfam" id="PF13414">
    <property type="entry name" value="TPR_11"/>
    <property type="match status" value="1"/>
</dbReference>
<dbReference type="InterPro" id="IPR019734">
    <property type="entry name" value="TPR_rpt"/>
</dbReference>
<dbReference type="GO" id="GO:0036159">
    <property type="term" value="P:inner dynein arm assembly"/>
    <property type="evidence" value="ECO:0007669"/>
    <property type="project" value="TreeGrafter"/>
</dbReference>
<evidence type="ECO:0000256" key="7">
    <source>
        <dbReference type="ARBA" id="ARBA00023242"/>
    </source>
</evidence>
<organism evidence="15 16">
    <name type="scientific">Biomphalaria glabrata</name>
    <name type="common">Bloodfluke planorb</name>
    <name type="synonym">Freshwater snail</name>
    <dbReference type="NCBI Taxonomy" id="6526"/>
    <lineage>
        <taxon>Eukaryota</taxon>
        <taxon>Metazoa</taxon>
        <taxon>Spiralia</taxon>
        <taxon>Lophotrochozoa</taxon>
        <taxon>Mollusca</taxon>
        <taxon>Gastropoda</taxon>
        <taxon>Heterobranchia</taxon>
        <taxon>Euthyneura</taxon>
        <taxon>Panpulmonata</taxon>
        <taxon>Hygrophila</taxon>
        <taxon>Lymnaeoidea</taxon>
        <taxon>Planorbidae</taxon>
        <taxon>Biomphalaria</taxon>
    </lineage>
</organism>
<dbReference type="Proteomes" id="UP001165740">
    <property type="component" value="Chromosome 1"/>
</dbReference>
<evidence type="ECO:0000256" key="12">
    <source>
        <dbReference type="SAM" id="Coils"/>
    </source>
</evidence>
<dbReference type="Gene3D" id="2.60.40.790">
    <property type="match status" value="1"/>
</dbReference>
<dbReference type="InterPro" id="IPR007052">
    <property type="entry name" value="CS_dom"/>
</dbReference>
<feature type="coiled-coil region" evidence="12">
    <location>
        <begin position="105"/>
        <end position="176"/>
    </location>
</feature>
<keyword evidence="4" id="KW-0677">Repeat</keyword>
<dbReference type="InterPro" id="IPR037894">
    <property type="entry name" value="CS_DYX1C1"/>
</dbReference>
<reference evidence="16" key="1">
    <citation type="submission" date="2025-08" db="UniProtKB">
        <authorList>
            <consortium name="RefSeq"/>
        </authorList>
    </citation>
    <scope>IDENTIFICATION</scope>
</reference>
<feature type="region of interest" description="Disordered" evidence="13">
    <location>
        <begin position="178"/>
        <end position="234"/>
    </location>
</feature>
<feature type="repeat" description="TPR" evidence="11">
    <location>
        <begin position="265"/>
        <end position="298"/>
    </location>
</feature>
<protein>
    <recommendedName>
        <fullName evidence="10">Dynein axonemal assembly factor 4</fullName>
    </recommendedName>
</protein>
<dbReference type="RefSeq" id="XP_055897726.1">
    <property type="nucleotide sequence ID" value="XM_056041751.1"/>
</dbReference>
<evidence type="ECO:0000256" key="3">
    <source>
        <dbReference type="ARBA" id="ARBA00022490"/>
    </source>
</evidence>
<dbReference type="CDD" id="cd06469">
    <property type="entry name" value="p23_DYX1C1_like"/>
    <property type="match status" value="1"/>
</dbReference>
<dbReference type="PROSITE" id="PS50005">
    <property type="entry name" value="TPR"/>
    <property type="match status" value="2"/>
</dbReference>
<feature type="domain" description="CS" evidence="14">
    <location>
        <begin position="3"/>
        <end position="87"/>
    </location>
</feature>
<dbReference type="GO" id="GO:0036158">
    <property type="term" value="P:outer dynein arm assembly"/>
    <property type="evidence" value="ECO:0007669"/>
    <property type="project" value="TreeGrafter"/>
</dbReference>
<proteinExistence type="predicted"/>
<evidence type="ECO:0000256" key="5">
    <source>
        <dbReference type="ARBA" id="ARBA00022803"/>
    </source>
</evidence>
<dbReference type="OrthoDB" id="348005at2759"/>
<dbReference type="OMA" id="ELAAWHF"/>
<evidence type="ECO:0000256" key="9">
    <source>
        <dbReference type="ARBA" id="ARBA00024190"/>
    </source>
</evidence>
<evidence type="ECO:0000256" key="2">
    <source>
        <dbReference type="ARBA" id="ARBA00004487"/>
    </source>
</evidence>
<dbReference type="AlphaFoldDB" id="A0A9W3BE70"/>
<sequence>MPLSVKDYTWEETDSLLWITIPLKGVNAKKVDIFSSEEYLKVNYPPYFFECLLAAPVEDCRGCAQIGDGVIIFKLIKKCPGFWKNLHSSDSNNKEVMKNKRDEALLKYQKRLEDEANEKNDIKREHGKTAVNEMLKIEQLERDRIAKIKDEERKKATEALEKWKEEQRSLAEKEKEKLLAENKSKTQHSKRKKPGSIFESEPKGKSGIVRESGNITVKHTPRVFPTPTRESQAEQEETWLKKQAEARNAIQLSLDNDLSEKEKNPQWLLDKGNSYFSSGDFQSAINAYTCAIHLAPKLPTLYSNRGACHLKLNNLFKCIEDCSKALDLMYPPVQQNASSRARALVRRGTAFCMLEMYIEGLKDYEAALLIDPKNEAIQSDAQRIRKKLSPSQTSYYRQQGQQSGFDLGTIGIVDGLFVDTYRC</sequence>
<dbReference type="SUPFAM" id="SSF49764">
    <property type="entry name" value="HSP20-like chaperones"/>
    <property type="match status" value="1"/>
</dbReference>
<feature type="compositionally biased region" description="Basic residues" evidence="13">
    <location>
        <begin position="185"/>
        <end position="194"/>
    </location>
</feature>
<dbReference type="Gene3D" id="1.25.40.10">
    <property type="entry name" value="Tetratricopeptide repeat domain"/>
    <property type="match status" value="1"/>
</dbReference>
<keyword evidence="3" id="KW-0963">Cytoplasm</keyword>
<keyword evidence="12" id="KW-0175">Coiled coil</keyword>
<evidence type="ECO:0000313" key="16">
    <source>
        <dbReference type="RefSeq" id="XP_055897726.1"/>
    </source>
</evidence>
<evidence type="ECO:0000313" key="15">
    <source>
        <dbReference type="Proteomes" id="UP001165740"/>
    </source>
</evidence>
<dbReference type="InterPro" id="IPR052004">
    <property type="entry name" value="Dynein_assembly_factor_4"/>
</dbReference>
<comment type="subcellular location">
    <subcellularLocation>
        <location evidence="2">Cell projection</location>
        <location evidence="2">Neuron projection</location>
    </subcellularLocation>
    <subcellularLocation>
        <location evidence="9">Dynein axonemal particle</location>
    </subcellularLocation>
    <subcellularLocation>
        <location evidence="1">Nucleus</location>
    </subcellularLocation>
</comment>
<dbReference type="GO" id="GO:0005634">
    <property type="term" value="C:nucleus"/>
    <property type="evidence" value="ECO:0007669"/>
    <property type="project" value="UniProtKB-SubCell"/>
</dbReference>
<dbReference type="FunFam" id="2.60.40.790:FF:000015">
    <property type="entry name" value="dynein assembly factor 4, axonemal isoform X1"/>
    <property type="match status" value="1"/>
</dbReference>
<dbReference type="FunFam" id="1.25.40.10:FF:000176">
    <property type="entry name" value="dynein assembly factor 4, axonemal isoform X1"/>
    <property type="match status" value="1"/>
</dbReference>
<evidence type="ECO:0000256" key="13">
    <source>
        <dbReference type="SAM" id="MobiDB-lite"/>
    </source>
</evidence>
<evidence type="ECO:0000256" key="4">
    <source>
        <dbReference type="ARBA" id="ARBA00022737"/>
    </source>
</evidence>
<evidence type="ECO:0000256" key="11">
    <source>
        <dbReference type="PROSITE-ProRule" id="PRU00339"/>
    </source>
</evidence>
<evidence type="ECO:0000256" key="6">
    <source>
        <dbReference type="ARBA" id="ARBA00022902"/>
    </source>
</evidence>
<dbReference type="PANTHER" id="PTHR46492">
    <property type="entry name" value="DYNEIN ASSEMBLY FACTOR 4, AXONEMAL"/>
    <property type="match status" value="1"/>
</dbReference>
<evidence type="ECO:0000256" key="10">
    <source>
        <dbReference type="ARBA" id="ARBA00024430"/>
    </source>
</evidence>
<keyword evidence="15" id="KW-1185">Reference proteome</keyword>
<dbReference type="InterPro" id="IPR011990">
    <property type="entry name" value="TPR-like_helical_dom_sf"/>
</dbReference>
<evidence type="ECO:0000256" key="8">
    <source>
        <dbReference type="ARBA" id="ARBA00023273"/>
    </source>
</evidence>
<dbReference type="PROSITE" id="PS51203">
    <property type="entry name" value="CS"/>
    <property type="match status" value="1"/>
</dbReference>
<keyword evidence="6" id="KW-0524">Neurogenesis</keyword>